<comment type="caution">
    <text evidence="1">The sequence shown here is derived from an EMBL/GenBank/DDBJ whole genome shotgun (WGS) entry which is preliminary data.</text>
</comment>
<accession>A0A367KLQ0</accession>
<dbReference type="Proteomes" id="UP000253551">
    <property type="component" value="Unassembled WGS sequence"/>
</dbReference>
<evidence type="ECO:0000313" key="1">
    <source>
        <dbReference type="EMBL" id="RCI03155.1"/>
    </source>
</evidence>
<evidence type="ECO:0000313" key="2">
    <source>
        <dbReference type="Proteomes" id="UP000253551"/>
    </source>
</evidence>
<reference evidence="1 2" key="1">
    <citation type="journal article" date="2018" name="G3 (Bethesda)">
        <title>Phylogenetic and Phylogenomic Definition of Rhizopus Species.</title>
        <authorList>
            <person name="Gryganskyi A.P."/>
            <person name="Golan J."/>
            <person name="Dolatabadi S."/>
            <person name="Mondo S."/>
            <person name="Robb S."/>
            <person name="Idnurm A."/>
            <person name="Muszewska A."/>
            <person name="Steczkiewicz K."/>
            <person name="Masonjones S."/>
            <person name="Liao H.L."/>
            <person name="Gajdeczka M.T."/>
            <person name="Anike F."/>
            <person name="Vuek A."/>
            <person name="Anishchenko I.M."/>
            <person name="Voigt K."/>
            <person name="de Hoog G.S."/>
            <person name="Smith M.E."/>
            <person name="Heitman J."/>
            <person name="Vilgalys R."/>
            <person name="Stajich J.E."/>
        </authorList>
    </citation>
    <scope>NUCLEOTIDE SEQUENCE [LARGE SCALE GENOMIC DNA]</scope>
    <source>
        <strain evidence="1 2">LSU 92-RS-03</strain>
    </source>
</reference>
<organism evidence="1 2">
    <name type="scientific">Rhizopus stolonifer</name>
    <name type="common">Rhizopus nigricans</name>
    <dbReference type="NCBI Taxonomy" id="4846"/>
    <lineage>
        <taxon>Eukaryota</taxon>
        <taxon>Fungi</taxon>
        <taxon>Fungi incertae sedis</taxon>
        <taxon>Mucoromycota</taxon>
        <taxon>Mucoromycotina</taxon>
        <taxon>Mucoromycetes</taxon>
        <taxon>Mucorales</taxon>
        <taxon>Mucorineae</taxon>
        <taxon>Rhizopodaceae</taxon>
        <taxon>Rhizopus</taxon>
    </lineage>
</organism>
<name>A0A367KLQ0_RHIST</name>
<keyword evidence="2" id="KW-1185">Reference proteome</keyword>
<dbReference type="EMBL" id="PJQM01001125">
    <property type="protein sequence ID" value="RCI03155.1"/>
    <property type="molecule type" value="Genomic_DNA"/>
</dbReference>
<dbReference type="AlphaFoldDB" id="A0A367KLQ0"/>
<gene>
    <name evidence="1" type="ORF">CU098_011684</name>
</gene>
<protein>
    <submittedName>
        <fullName evidence="1">Uncharacterized protein</fullName>
    </submittedName>
</protein>
<sequence>MAKNGANSGKFNSKKSMKMSFPLEYRKSKESVASTKAPSLRTTDACTLEFIQLTPDYSNNLQDEVYSSDIVPWVFFEVPSAPKDVIENTKKAESPLFEEYSKDIHTTADTKRNDASPLVTSPSFTHDLQDQSDLSHIVTIFPVAEIQGLKCTNKADNDDRAIQNTIAQDENSGSKKGTVETTIIPDTPDHSFWTNPIPTDSIFQARVEPGTDDVMINAVTVTNSGSSELKDETKQLDETCGDLTEDIFYSESSSTSTESVIDQFIQPNKLSVYPTPSTSFSIDSWHSLKKKSNVFSRVFRREPKKASRQQ</sequence>
<proteinExistence type="predicted"/>